<dbReference type="EMBL" id="JAKIKS010000054">
    <property type="protein sequence ID" value="MCL1125608.1"/>
    <property type="molecule type" value="Genomic_DNA"/>
</dbReference>
<evidence type="ECO:0000313" key="2">
    <source>
        <dbReference type="EMBL" id="MCL1125608.1"/>
    </source>
</evidence>
<dbReference type="RefSeq" id="WP_248940917.1">
    <property type="nucleotide sequence ID" value="NZ_JAKIKS010000054.1"/>
</dbReference>
<dbReference type="Gene3D" id="1.10.260.40">
    <property type="entry name" value="lambda repressor-like DNA-binding domains"/>
    <property type="match status" value="1"/>
</dbReference>
<reference evidence="2 3" key="1">
    <citation type="submission" date="2022-01" db="EMBL/GenBank/DDBJ databases">
        <title>Whole genome-based taxonomy of the Shewanellaceae.</title>
        <authorList>
            <person name="Martin-Rodriguez A.J."/>
        </authorList>
    </citation>
    <scope>NUCLEOTIDE SEQUENCE [LARGE SCALE GENOMIC DNA]</scope>
    <source>
        <strain evidence="2 3">DSM 17177</strain>
    </source>
</reference>
<comment type="caution">
    <text evidence="2">The sequence shown here is derived from an EMBL/GenBank/DDBJ whole genome shotgun (WGS) entry which is preliminary data.</text>
</comment>
<keyword evidence="3" id="KW-1185">Reference proteome</keyword>
<dbReference type="Pfam" id="PF01381">
    <property type="entry name" value="HTH_3"/>
    <property type="match status" value="1"/>
</dbReference>
<dbReference type="SMART" id="SM00530">
    <property type="entry name" value="HTH_XRE"/>
    <property type="match status" value="1"/>
</dbReference>
<protein>
    <submittedName>
        <fullName evidence="2">Helix-turn-helix domain-containing protein</fullName>
    </submittedName>
</protein>
<dbReference type="SUPFAM" id="SSF47413">
    <property type="entry name" value="lambda repressor-like DNA-binding domains"/>
    <property type="match status" value="1"/>
</dbReference>
<evidence type="ECO:0000313" key="3">
    <source>
        <dbReference type="Proteomes" id="UP001203423"/>
    </source>
</evidence>
<dbReference type="Proteomes" id="UP001203423">
    <property type="component" value="Unassembled WGS sequence"/>
</dbReference>
<feature type="domain" description="HTH cro/C1-type" evidence="1">
    <location>
        <begin position="8"/>
        <end position="63"/>
    </location>
</feature>
<name>A0ABT0LD46_9GAMM</name>
<organism evidence="2 3">
    <name type="scientific">Shewanella surugensis</name>
    <dbReference type="NCBI Taxonomy" id="212020"/>
    <lineage>
        <taxon>Bacteria</taxon>
        <taxon>Pseudomonadati</taxon>
        <taxon>Pseudomonadota</taxon>
        <taxon>Gammaproteobacteria</taxon>
        <taxon>Alteromonadales</taxon>
        <taxon>Shewanellaceae</taxon>
        <taxon>Shewanella</taxon>
    </lineage>
</organism>
<dbReference type="CDD" id="cd00093">
    <property type="entry name" value="HTH_XRE"/>
    <property type="match status" value="1"/>
</dbReference>
<proteinExistence type="predicted"/>
<gene>
    <name evidence="2" type="ORF">L2764_14265</name>
</gene>
<dbReference type="PROSITE" id="PS50943">
    <property type="entry name" value="HTH_CROC1"/>
    <property type="match status" value="1"/>
</dbReference>
<dbReference type="InterPro" id="IPR010982">
    <property type="entry name" value="Lambda_DNA-bd_dom_sf"/>
</dbReference>
<dbReference type="InterPro" id="IPR001387">
    <property type="entry name" value="Cro/C1-type_HTH"/>
</dbReference>
<evidence type="ECO:0000259" key="1">
    <source>
        <dbReference type="PROSITE" id="PS50943"/>
    </source>
</evidence>
<sequence>MQTLGQRVKQRRIQLGYRAKYVAKEVGLSAGGLSLFENGHTSGIDFVTGVKLAKLLQLDPESLALGLETCGSPEENKALPIIGDQHSGPTSDWFDIAIEDRPLATEVIEIHFDKTKAYYGLKITENTGRYLDGEAIILDSDPFQALLSGNDVFVVYQRHCQLMHFLYERGGKVHLIGFEKDSHMLIINRDECQYLHSVVAIVTNGKIKKM</sequence>
<accession>A0ABT0LD46</accession>